<dbReference type="EMBL" id="LGTC01000001">
    <property type="protein sequence ID" value="KNY26358.1"/>
    <property type="molecule type" value="Genomic_DNA"/>
</dbReference>
<evidence type="ECO:0000313" key="1">
    <source>
        <dbReference type="EMBL" id="KNY26358.1"/>
    </source>
</evidence>
<protein>
    <submittedName>
        <fullName evidence="1">Uncharacterized protein</fullName>
    </submittedName>
</protein>
<evidence type="ECO:0000313" key="2">
    <source>
        <dbReference type="Proteomes" id="UP000036923"/>
    </source>
</evidence>
<proteinExistence type="predicted"/>
<dbReference type="RefSeq" id="WP_036941472.1">
    <property type="nucleotide sequence ID" value="NZ_JQKC01000015.1"/>
</dbReference>
<name>A0A0L6JKW9_9FIRM</name>
<accession>A0A0L6JKW9</accession>
<gene>
    <name evidence="1" type="ORF">Bccel_1620</name>
</gene>
<organism evidence="1 2">
    <name type="scientific">Pseudobacteroides cellulosolvens ATCC 35603 = DSM 2933</name>
    <dbReference type="NCBI Taxonomy" id="398512"/>
    <lineage>
        <taxon>Bacteria</taxon>
        <taxon>Bacillati</taxon>
        <taxon>Bacillota</taxon>
        <taxon>Clostridia</taxon>
        <taxon>Eubacteriales</taxon>
        <taxon>Oscillospiraceae</taxon>
        <taxon>Pseudobacteroides</taxon>
    </lineage>
</organism>
<keyword evidence="2" id="KW-1185">Reference proteome</keyword>
<reference evidence="2" key="1">
    <citation type="submission" date="2015-07" db="EMBL/GenBank/DDBJ databases">
        <title>Near-Complete Genome Sequence of the Cellulolytic Bacterium Bacteroides (Pseudobacteroides) cellulosolvens ATCC 35603.</title>
        <authorList>
            <person name="Dassa B."/>
            <person name="Utturkar S.M."/>
            <person name="Klingeman D.M."/>
            <person name="Hurt R.A."/>
            <person name="Keller M."/>
            <person name="Xu J."/>
            <person name="Reddy Y.H.K."/>
            <person name="Borovok I."/>
            <person name="Grinberg I.R."/>
            <person name="Lamed R."/>
            <person name="Zhivin O."/>
            <person name="Bayer E.A."/>
            <person name="Brown S.D."/>
        </authorList>
    </citation>
    <scope>NUCLEOTIDE SEQUENCE [LARGE SCALE GENOMIC DNA]</scope>
    <source>
        <strain evidence="2">DSM 2933</strain>
    </source>
</reference>
<dbReference type="AlphaFoldDB" id="A0A0L6JKW9"/>
<comment type="caution">
    <text evidence="1">The sequence shown here is derived from an EMBL/GenBank/DDBJ whole genome shotgun (WGS) entry which is preliminary data.</text>
</comment>
<dbReference type="Proteomes" id="UP000036923">
    <property type="component" value="Unassembled WGS sequence"/>
</dbReference>
<dbReference type="STRING" id="398512.Bccel_1620"/>
<sequence>MNDKIKEILVELRLQEDDINEILTKGEVIVDILTAKDFANVFLENGASFSCEPDIDALVKVTMPIKK</sequence>